<dbReference type="GO" id="GO:0016151">
    <property type="term" value="F:nickel cation binding"/>
    <property type="evidence" value="ECO:0007669"/>
    <property type="project" value="InterPro"/>
</dbReference>
<dbReference type="SUPFAM" id="SSF53850">
    <property type="entry name" value="Periplasmic binding protein-like II"/>
    <property type="match status" value="1"/>
</dbReference>
<dbReference type="Proteomes" id="UP000256379">
    <property type="component" value="Unassembled WGS sequence"/>
</dbReference>
<dbReference type="GO" id="GO:1904680">
    <property type="term" value="F:peptide transmembrane transporter activity"/>
    <property type="evidence" value="ECO:0007669"/>
    <property type="project" value="TreeGrafter"/>
</dbReference>
<dbReference type="NCBIfam" id="TIGR02294">
    <property type="entry name" value="nickel_nikA"/>
    <property type="match status" value="1"/>
</dbReference>
<evidence type="ECO:0000313" key="3">
    <source>
        <dbReference type="Proteomes" id="UP000256379"/>
    </source>
</evidence>
<organism evidence="2 3">
    <name type="scientific">Helicobacter didelphidarum</name>
    <dbReference type="NCBI Taxonomy" id="2040648"/>
    <lineage>
        <taxon>Bacteria</taxon>
        <taxon>Pseudomonadati</taxon>
        <taxon>Campylobacterota</taxon>
        <taxon>Epsilonproteobacteria</taxon>
        <taxon>Campylobacterales</taxon>
        <taxon>Helicobacteraceae</taxon>
        <taxon>Helicobacter</taxon>
    </lineage>
</organism>
<evidence type="ECO:0000313" key="2">
    <source>
        <dbReference type="EMBL" id="RDU66410.1"/>
    </source>
</evidence>
<dbReference type="GO" id="GO:0015833">
    <property type="term" value="P:peptide transport"/>
    <property type="evidence" value="ECO:0007669"/>
    <property type="project" value="TreeGrafter"/>
</dbReference>
<dbReference type="GO" id="GO:0015675">
    <property type="term" value="P:nickel cation transport"/>
    <property type="evidence" value="ECO:0007669"/>
    <property type="project" value="InterPro"/>
</dbReference>
<dbReference type="Pfam" id="PF00496">
    <property type="entry name" value="SBP_bac_5"/>
    <property type="match status" value="1"/>
</dbReference>
<evidence type="ECO:0000259" key="1">
    <source>
        <dbReference type="Pfam" id="PF00496"/>
    </source>
</evidence>
<dbReference type="OrthoDB" id="5469165at2"/>
<protein>
    <submittedName>
        <fullName evidence="2">Nickel ABC transporter, nickel/metallophore periplasmic binding protein</fullName>
    </submittedName>
</protein>
<dbReference type="AlphaFoldDB" id="A0A3D8IN28"/>
<keyword evidence="3" id="KW-1185">Reference proteome</keyword>
<dbReference type="PIRSF" id="PIRSF002741">
    <property type="entry name" value="MppA"/>
    <property type="match status" value="1"/>
</dbReference>
<dbReference type="GO" id="GO:0043190">
    <property type="term" value="C:ATP-binding cassette (ABC) transporter complex"/>
    <property type="evidence" value="ECO:0007669"/>
    <property type="project" value="InterPro"/>
</dbReference>
<reference evidence="2 3" key="1">
    <citation type="submission" date="2018-04" db="EMBL/GenBank/DDBJ databases">
        <title>Novel Campyloabacter and Helicobacter Species and Strains.</title>
        <authorList>
            <person name="Mannion A.J."/>
            <person name="Shen Z."/>
            <person name="Fox J.G."/>
        </authorList>
    </citation>
    <scope>NUCLEOTIDE SEQUENCE [LARGE SCALE GENOMIC DNA]</scope>
    <source>
        <strain evidence="2 3">MIT 17-337</strain>
    </source>
</reference>
<dbReference type="GO" id="GO:0020037">
    <property type="term" value="F:heme binding"/>
    <property type="evidence" value="ECO:0007669"/>
    <property type="project" value="InterPro"/>
</dbReference>
<dbReference type="GO" id="GO:0030288">
    <property type="term" value="C:outer membrane-bounded periplasmic space"/>
    <property type="evidence" value="ECO:0007669"/>
    <property type="project" value="TreeGrafter"/>
</dbReference>
<proteinExistence type="predicted"/>
<dbReference type="InterPro" id="IPR030678">
    <property type="entry name" value="Peptide/Ni-bd"/>
</dbReference>
<dbReference type="InterPro" id="IPR039424">
    <property type="entry name" value="SBP_5"/>
</dbReference>
<dbReference type="InterPro" id="IPR011980">
    <property type="entry name" value="CntA-like"/>
</dbReference>
<dbReference type="CDD" id="cd08489">
    <property type="entry name" value="PBP2_NikA"/>
    <property type="match status" value="1"/>
</dbReference>
<accession>A0A3D8IN28</accession>
<dbReference type="Gene3D" id="3.40.190.10">
    <property type="entry name" value="Periplasmic binding protein-like II"/>
    <property type="match status" value="1"/>
</dbReference>
<dbReference type="Gene3D" id="3.10.105.10">
    <property type="entry name" value="Dipeptide-binding Protein, Domain 3"/>
    <property type="match status" value="1"/>
</dbReference>
<gene>
    <name evidence="2" type="primary">nikA</name>
    <name evidence="2" type="ORF">CQA53_04010</name>
</gene>
<name>A0A3D8IN28_9HELI</name>
<dbReference type="EMBL" id="NXLQ01000005">
    <property type="protein sequence ID" value="RDU66410.1"/>
    <property type="molecule type" value="Genomic_DNA"/>
</dbReference>
<sequence>MNPQGYGTNEMFAQNMIYEGLVKTNKEGKIIPSLAISWEIKDSGKTYIFTLRKDVKFSNGEEFNAHAVKKNFDSILKNRIRHSWAELPMIIESVNVQDDYSIILQLKRAYTPTLEELSLVRPFRFIAPSQIPDDLDLIKHTPKPIGTGPYKFVKSNLGVSDTFQKNENYWDKAKYNGIYFDTIFMRIITEPNSKLVALKTKQIDLIYGFDEIPIEIFHNVSQTKEFNVFSSPAISTTFMAINPKNEPLSSPIMRKAIVQGINKEVLIRAVFYNYQKIANFLFAPDMPYSNLVGFTPIQYNHTEAKKNIESLGYILGKDGFYSKGNKRLEFELMYIGNNPAQKAMAEILQSQFKDIGIFLKLSANDPTIYFNRQSSAMFDLSFSITWGIPYEPLIMLKSMRHGGHVSSILQYLPNKDEFYGKIEHVLKLLNTPLEKYTKELLTELYTLDVYIPLTYQTNKAIARKEIKGIKMGVQVFEIPFWEFYK</sequence>
<dbReference type="InterPro" id="IPR000914">
    <property type="entry name" value="SBP_5_dom"/>
</dbReference>
<comment type="caution">
    <text evidence="2">The sequence shown here is derived from an EMBL/GenBank/DDBJ whole genome shotgun (WGS) entry which is preliminary data.</text>
</comment>
<feature type="domain" description="Solute-binding protein family 5" evidence="1">
    <location>
        <begin position="29"/>
        <end position="404"/>
    </location>
</feature>
<dbReference type="PANTHER" id="PTHR30290:SF37">
    <property type="entry name" value="NICKEL-BINDING PERIPLASMIC PROTEIN"/>
    <property type="match status" value="1"/>
</dbReference>
<dbReference type="PANTHER" id="PTHR30290">
    <property type="entry name" value="PERIPLASMIC BINDING COMPONENT OF ABC TRANSPORTER"/>
    <property type="match status" value="1"/>
</dbReference>